<dbReference type="PANTHER" id="PTHR42866">
    <property type="entry name" value="3-DEOXY-MANNO-OCTULOSONATE CYTIDYLYLTRANSFERASE"/>
    <property type="match status" value="1"/>
</dbReference>
<protein>
    <recommendedName>
        <fullName evidence="5">3-deoxy-manno-octulosonate cytidylyltransferase</fullName>
        <ecNumber evidence="5">2.7.7.38</ecNumber>
    </recommendedName>
    <alternativeName>
        <fullName evidence="5">CMP-2-keto-3-deoxyoctulosonic acid synthase</fullName>
        <shortName evidence="5">CKS</shortName>
        <shortName evidence="5">CMP-KDO synthase</shortName>
    </alternativeName>
</protein>
<comment type="pathway">
    <text evidence="5">Nucleotide-sugar biosynthesis; CMP-3-deoxy-D-manno-octulosonate biosynthesis; CMP-3-deoxy-D-manno-octulosonate from 3-deoxy-D-manno-octulosonate and CTP: step 1/1.</text>
</comment>
<organism evidence="6 7">
    <name type="scientific">Arenicella xantha</name>
    <dbReference type="NCBI Taxonomy" id="644221"/>
    <lineage>
        <taxon>Bacteria</taxon>
        <taxon>Pseudomonadati</taxon>
        <taxon>Pseudomonadota</taxon>
        <taxon>Gammaproteobacteria</taxon>
        <taxon>Arenicellales</taxon>
        <taxon>Arenicellaceae</taxon>
        <taxon>Arenicella</taxon>
    </lineage>
</organism>
<dbReference type="NCBIfam" id="NF003952">
    <property type="entry name" value="PRK05450.1-5"/>
    <property type="match status" value="1"/>
</dbReference>
<dbReference type="FunFam" id="3.90.550.10:FF:000011">
    <property type="entry name" value="3-deoxy-manno-octulosonate cytidylyltransferase"/>
    <property type="match status" value="1"/>
</dbReference>
<dbReference type="GO" id="GO:0009103">
    <property type="term" value="P:lipopolysaccharide biosynthetic process"/>
    <property type="evidence" value="ECO:0007669"/>
    <property type="project" value="UniProtKB-UniRule"/>
</dbReference>
<dbReference type="Pfam" id="PF02348">
    <property type="entry name" value="CTP_transf_3"/>
    <property type="match status" value="1"/>
</dbReference>
<dbReference type="NCBIfam" id="NF003950">
    <property type="entry name" value="PRK05450.1-3"/>
    <property type="match status" value="1"/>
</dbReference>
<keyword evidence="7" id="KW-1185">Reference proteome</keyword>
<dbReference type="EMBL" id="QNRT01000002">
    <property type="protein sequence ID" value="RBP50828.1"/>
    <property type="molecule type" value="Genomic_DNA"/>
</dbReference>
<dbReference type="SUPFAM" id="SSF53448">
    <property type="entry name" value="Nucleotide-diphospho-sugar transferases"/>
    <property type="match status" value="1"/>
</dbReference>
<dbReference type="GO" id="GO:0033468">
    <property type="term" value="P:CMP-keto-3-deoxy-D-manno-octulosonic acid biosynthetic process"/>
    <property type="evidence" value="ECO:0007669"/>
    <property type="project" value="UniProtKB-UniRule"/>
</dbReference>
<dbReference type="Gene3D" id="3.90.550.10">
    <property type="entry name" value="Spore Coat Polysaccharide Biosynthesis Protein SpsA, Chain A"/>
    <property type="match status" value="1"/>
</dbReference>
<evidence type="ECO:0000256" key="1">
    <source>
        <dbReference type="ARBA" id="ARBA00004370"/>
    </source>
</evidence>
<dbReference type="FunCoup" id="A0A395JME0">
    <property type="interactions" value="453"/>
</dbReference>
<dbReference type="CDD" id="cd02517">
    <property type="entry name" value="CMP-KDO-Synthetase"/>
    <property type="match status" value="1"/>
</dbReference>
<dbReference type="UniPathway" id="UPA00358">
    <property type="reaction ID" value="UER00476"/>
</dbReference>
<keyword evidence="2 5" id="KW-0808">Transferase</keyword>
<name>A0A395JME0_9GAMM</name>
<evidence type="ECO:0000256" key="4">
    <source>
        <dbReference type="ARBA" id="ARBA00022985"/>
    </source>
</evidence>
<dbReference type="GO" id="GO:0008690">
    <property type="term" value="F:3-deoxy-manno-octulosonate cytidylyltransferase activity"/>
    <property type="evidence" value="ECO:0007669"/>
    <property type="project" value="UniProtKB-UniRule"/>
</dbReference>
<dbReference type="NCBIfam" id="TIGR00466">
    <property type="entry name" value="kdsB"/>
    <property type="match status" value="1"/>
</dbReference>
<dbReference type="PANTHER" id="PTHR42866:SF2">
    <property type="entry name" value="3-DEOXY-MANNO-OCTULOSONATE CYTIDYLYLTRANSFERASE, MITOCHONDRIAL"/>
    <property type="match status" value="1"/>
</dbReference>
<evidence type="ECO:0000313" key="7">
    <source>
        <dbReference type="Proteomes" id="UP000253083"/>
    </source>
</evidence>
<dbReference type="InterPro" id="IPR029044">
    <property type="entry name" value="Nucleotide-diphossugar_trans"/>
</dbReference>
<comment type="subcellular location">
    <subcellularLocation>
        <location evidence="5">Cytoplasm</location>
    </subcellularLocation>
    <subcellularLocation>
        <location evidence="1">Membrane</location>
    </subcellularLocation>
</comment>
<dbReference type="NCBIfam" id="NF009905">
    <property type="entry name" value="PRK13368.1"/>
    <property type="match status" value="1"/>
</dbReference>
<accession>A0A395JME0</accession>
<dbReference type="InterPro" id="IPR004528">
    <property type="entry name" value="KdsB"/>
</dbReference>
<comment type="caution">
    <text evidence="6">The sequence shown here is derived from an EMBL/GenBank/DDBJ whole genome shotgun (WGS) entry which is preliminary data.</text>
</comment>
<dbReference type="Proteomes" id="UP000253083">
    <property type="component" value="Unassembled WGS sequence"/>
</dbReference>
<dbReference type="InterPro" id="IPR003329">
    <property type="entry name" value="Cytidylyl_trans"/>
</dbReference>
<dbReference type="EC" id="2.7.7.38" evidence="5"/>
<proteinExistence type="inferred from homology"/>
<evidence type="ECO:0000256" key="2">
    <source>
        <dbReference type="ARBA" id="ARBA00022679"/>
    </source>
</evidence>
<evidence type="ECO:0000256" key="5">
    <source>
        <dbReference type="HAMAP-Rule" id="MF_00057"/>
    </source>
</evidence>
<dbReference type="GO" id="GO:0005829">
    <property type="term" value="C:cytosol"/>
    <property type="evidence" value="ECO:0007669"/>
    <property type="project" value="TreeGrafter"/>
</dbReference>
<dbReference type="GO" id="GO:0016020">
    <property type="term" value="C:membrane"/>
    <property type="evidence" value="ECO:0007669"/>
    <property type="project" value="UniProtKB-SubCell"/>
</dbReference>
<keyword evidence="4 5" id="KW-0448">Lipopolysaccharide biosynthesis</keyword>
<sequence length="243" mass="26736">MSFTVVIPARYASTRLPGKALADIGGKPMIEHVVDRANESEATRVVVATDDERIANALEAIDCEVCMTRADHLSGSDRLAEVVQTLDFSDQDIIVNVQGDEPFVPSQLINQVANALSQSSTAAMATAAKPLVDEQEIINPNVVKVVFAQNGDALYFSRAPIPYARNDRQASAWHHIGIYSYRAGFLRSYHNLLPSNMELTESLEQLRVLDNGYKIVVETVDYETGVGVDTPEDLENARKLFAR</sequence>
<dbReference type="AlphaFoldDB" id="A0A395JME0"/>
<comment type="similarity">
    <text evidence="5">Belongs to the KdsB family.</text>
</comment>
<evidence type="ECO:0000256" key="3">
    <source>
        <dbReference type="ARBA" id="ARBA00022695"/>
    </source>
</evidence>
<dbReference type="OrthoDB" id="9815559at2"/>
<reference evidence="6 7" key="1">
    <citation type="submission" date="2018-06" db="EMBL/GenBank/DDBJ databases">
        <title>Genomic Encyclopedia of Type Strains, Phase IV (KMG-IV): sequencing the most valuable type-strain genomes for metagenomic binning, comparative biology and taxonomic classification.</title>
        <authorList>
            <person name="Goeker M."/>
        </authorList>
    </citation>
    <scope>NUCLEOTIDE SEQUENCE [LARGE SCALE GENOMIC DNA]</scope>
    <source>
        <strain evidence="6 7">DSM 24032</strain>
    </source>
</reference>
<keyword evidence="3 5" id="KW-0548">Nucleotidyltransferase</keyword>
<comment type="function">
    <text evidence="5">Activates KDO (a required 8-carbon sugar) for incorporation into bacterial lipopolysaccharide in Gram-negative bacteria.</text>
</comment>
<dbReference type="HAMAP" id="MF_00057">
    <property type="entry name" value="KdsB"/>
    <property type="match status" value="1"/>
</dbReference>
<comment type="catalytic activity">
    <reaction evidence="5">
        <text>3-deoxy-alpha-D-manno-oct-2-ulosonate + CTP = CMP-3-deoxy-beta-D-manno-octulosonate + diphosphate</text>
        <dbReference type="Rhea" id="RHEA:23448"/>
        <dbReference type="ChEBI" id="CHEBI:33019"/>
        <dbReference type="ChEBI" id="CHEBI:37563"/>
        <dbReference type="ChEBI" id="CHEBI:85986"/>
        <dbReference type="ChEBI" id="CHEBI:85987"/>
        <dbReference type="EC" id="2.7.7.38"/>
    </reaction>
</comment>
<gene>
    <name evidence="5" type="primary">kdsB</name>
    <name evidence="6" type="ORF">DFR28_102244</name>
</gene>
<evidence type="ECO:0000313" key="6">
    <source>
        <dbReference type="EMBL" id="RBP50828.1"/>
    </source>
</evidence>
<dbReference type="InParanoid" id="A0A395JME0"/>
<dbReference type="RefSeq" id="WP_113953647.1">
    <property type="nucleotide sequence ID" value="NZ_QNRT01000002.1"/>
</dbReference>
<keyword evidence="5" id="KW-0963">Cytoplasm</keyword>